<proteinExistence type="predicted"/>
<name>A0A103XSZ9_CYNCS</name>
<sequence length="430" mass="49796">MTMNPKSVFYISSNKPFSKPHATARSLKWDSNMYVTRSISHYKRFPELVYSSPEDPNSSYLVIQDEESETYSCFGLSKNRYLAQLPFPQNKILTTRYSSGTGEHHHVSYDEVLLIPVLNQPLSSNRYYAIKPHGSHKGEAYACSKEEDMAQCCFCNCVRDVKPRPLDPQDIYQQFEIIPYQTSCNGDGSFYAKSLADDGFPPHFLSRKGWNIYTKTPKNYELREAKGINVALRSRLPELNFPPSTKTSNLVVVGKWYCPFIFIKEGRLADQVKESVFYEMTLEQKWEQIFEQENEHNKEENIVYVTAAFHSEAVAIGENLREATWDEKNVVNGVVWFKSLGGDNEKEESVGLNLEIVERLRWEEEKVGWVSGGNKRIERVKREEKFEGIGGWRRFGCYVLVERFVLKRMDGSLILAYDFGHKHQIKTIFE</sequence>
<organism evidence="1 2">
    <name type="scientific">Cynara cardunculus var. scolymus</name>
    <name type="common">Globe artichoke</name>
    <name type="synonym">Cynara scolymus</name>
    <dbReference type="NCBI Taxonomy" id="59895"/>
    <lineage>
        <taxon>Eukaryota</taxon>
        <taxon>Viridiplantae</taxon>
        <taxon>Streptophyta</taxon>
        <taxon>Embryophyta</taxon>
        <taxon>Tracheophyta</taxon>
        <taxon>Spermatophyta</taxon>
        <taxon>Magnoliopsida</taxon>
        <taxon>eudicotyledons</taxon>
        <taxon>Gunneridae</taxon>
        <taxon>Pentapetalae</taxon>
        <taxon>asterids</taxon>
        <taxon>campanulids</taxon>
        <taxon>Asterales</taxon>
        <taxon>Asteraceae</taxon>
        <taxon>Carduoideae</taxon>
        <taxon>Cardueae</taxon>
        <taxon>Carduinae</taxon>
        <taxon>Cynara</taxon>
    </lineage>
</organism>
<dbReference type="Pfam" id="PF06880">
    <property type="entry name" value="DUF1262"/>
    <property type="match status" value="1"/>
</dbReference>
<dbReference type="STRING" id="59895.A0A103XSZ9"/>
<accession>A0A103XSZ9</accession>
<dbReference type="InterPro" id="IPR010683">
    <property type="entry name" value="DUF1262"/>
</dbReference>
<evidence type="ECO:0000313" key="2">
    <source>
        <dbReference type="Proteomes" id="UP000243975"/>
    </source>
</evidence>
<reference evidence="1 2" key="1">
    <citation type="journal article" date="2016" name="Sci. Rep.">
        <title>The genome sequence of the outbreeding globe artichoke constructed de novo incorporating a phase-aware low-pass sequencing strategy of F1 progeny.</title>
        <authorList>
            <person name="Scaglione D."/>
            <person name="Reyes-Chin-Wo S."/>
            <person name="Acquadro A."/>
            <person name="Froenicke L."/>
            <person name="Portis E."/>
            <person name="Beitel C."/>
            <person name="Tirone M."/>
            <person name="Mauro R."/>
            <person name="Lo Monaco A."/>
            <person name="Mauromicale G."/>
            <person name="Faccioli P."/>
            <person name="Cattivelli L."/>
            <person name="Rieseberg L."/>
            <person name="Michelmore R."/>
            <person name="Lanteri S."/>
        </authorList>
    </citation>
    <scope>NUCLEOTIDE SEQUENCE [LARGE SCALE GENOMIC DNA]</scope>
    <source>
        <strain evidence="1">2C</strain>
    </source>
</reference>
<dbReference type="EMBL" id="LEKV01004334">
    <property type="protein sequence ID" value="KVH96323.1"/>
    <property type="molecule type" value="Genomic_DNA"/>
</dbReference>
<keyword evidence="2" id="KW-1185">Reference proteome</keyword>
<dbReference type="AlphaFoldDB" id="A0A103XSZ9"/>
<protein>
    <submittedName>
        <fullName evidence="1">Uncharacterized protein</fullName>
    </submittedName>
</protein>
<dbReference type="PANTHER" id="PTHR31050:SF3">
    <property type="entry name" value="OS08G0412800 PROTEIN"/>
    <property type="match status" value="1"/>
</dbReference>
<comment type="caution">
    <text evidence="1">The sequence shown here is derived from an EMBL/GenBank/DDBJ whole genome shotgun (WGS) entry which is preliminary data.</text>
</comment>
<gene>
    <name evidence="1" type="ORF">Ccrd_001593</name>
</gene>
<dbReference type="Proteomes" id="UP000243975">
    <property type="component" value="Unassembled WGS sequence"/>
</dbReference>
<evidence type="ECO:0000313" key="1">
    <source>
        <dbReference type="EMBL" id="KVH96323.1"/>
    </source>
</evidence>
<dbReference type="PANTHER" id="PTHR31050">
    <property type="entry name" value="OS08G0413200 PROTEIN"/>
    <property type="match status" value="1"/>
</dbReference>
<dbReference type="Gramene" id="KVH96323">
    <property type="protein sequence ID" value="KVH96323"/>
    <property type="gene ID" value="Ccrd_001593"/>
</dbReference>
<dbReference type="OMA" id="DKQTCCF"/>